<dbReference type="EMBL" id="CCCS020000023">
    <property type="protein sequence ID" value="CDQ09374.1"/>
    <property type="molecule type" value="Genomic_DNA"/>
</dbReference>
<dbReference type="AlphaFoldDB" id="A0A060US37"/>
<evidence type="ECO:0000313" key="6">
    <source>
        <dbReference type="Proteomes" id="UP000193925"/>
    </source>
</evidence>
<dbReference type="GO" id="GO:0009294">
    <property type="term" value="P:DNA-mediated transformation"/>
    <property type="evidence" value="ECO:0007669"/>
    <property type="project" value="InterPro"/>
</dbReference>
<accession>A0A060US37</accession>
<dbReference type="PANTHER" id="PTHR43022">
    <property type="entry name" value="PROTEIN SMF"/>
    <property type="match status" value="1"/>
</dbReference>
<dbReference type="SUPFAM" id="SSF102405">
    <property type="entry name" value="MCP/YpsA-like"/>
    <property type="match status" value="1"/>
</dbReference>
<dbReference type="Gene3D" id="1.10.10.10">
    <property type="entry name" value="Winged helix-like DNA-binding domain superfamily/Winged helix DNA-binding domain"/>
    <property type="match status" value="1"/>
</dbReference>
<name>A0A060US37_9PROT</name>
<dbReference type="RefSeq" id="WP_035191755.1">
    <property type="nucleotide sequence ID" value="NZ_CCCS020000023.1"/>
</dbReference>
<keyword evidence="6" id="KW-1185">Reference proteome</keyword>
<comment type="similarity">
    <text evidence="1">Belongs to the DprA/Smf family.</text>
</comment>
<reference evidence="4" key="1">
    <citation type="submission" date="2014-03" db="EMBL/GenBank/DDBJ databases">
        <authorList>
            <person name="Genoscope - CEA"/>
        </authorList>
    </citation>
    <scope>NUCLEOTIDE SEQUENCE [LARGE SCALE GENOMIC DNA]</scope>
    <source>
        <strain evidence="4">CF27</strain>
    </source>
</reference>
<organism evidence="4">
    <name type="scientific">Acidithiobacillus ferrivorans</name>
    <dbReference type="NCBI Taxonomy" id="160808"/>
    <lineage>
        <taxon>Bacteria</taxon>
        <taxon>Pseudomonadati</taxon>
        <taxon>Pseudomonadota</taxon>
        <taxon>Acidithiobacillia</taxon>
        <taxon>Acidithiobacillales</taxon>
        <taxon>Acidithiobacillaceae</taxon>
        <taxon>Acidithiobacillus</taxon>
    </lineage>
</organism>
<gene>
    <name evidence="4" type="primary">smf</name>
    <name evidence="4" type="ORF">AFERRI_30020</name>
    <name evidence="5" type="ORF">AFERRI_30038</name>
</gene>
<reference evidence="5 6" key="3">
    <citation type="submission" date="2017-03" db="EMBL/GenBank/DDBJ databases">
        <authorList>
            <person name="Regsiter A."/>
            <person name="William W."/>
        </authorList>
    </citation>
    <scope>NUCLEOTIDE SEQUENCE [LARGE SCALE GENOMIC DNA]</scope>
    <source>
        <strain evidence="5">PRJEB5721</strain>
    </source>
</reference>
<dbReference type="Gene3D" id="3.40.50.450">
    <property type="match status" value="1"/>
</dbReference>
<evidence type="ECO:0000313" key="5">
    <source>
        <dbReference type="EMBL" id="SMH66308.1"/>
    </source>
</evidence>
<dbReference type="EMBL" id="LT841305">
    <property type="protein sequence ID" value="SMH66308.1"/>
    <property type="molecule type" value="Genomic_DNA"/>
</dbReference>
<evidence type="ECO:0000259" key="3">
    <source>
        <dbReference type="Pfam" id="PF17782"/>
    </source>
</evidence>
<feature type="domain" description="Smf/DprA SLOG" evidence="2">
    <location>
        <begin position="80"/>
        <end position="283"/>
    </location>
</feature>
<sequence length="365" mass="38741">MTDRAWLALSRIPGLGPLRQRALLERFGAVDRCFQTGAGALQNLGLQTGQIAALQKAPEDILTPADQRWLESPDTDLCRWTDADYPPLLRHIPDPPLLLYLRGQRAGLNQAMLAIVGSRSATTTGIATAEAFAKNLGEAGLTICSGLALGIDAAAHRGALHSGTVAVLGTGADLIYPRSHLQLARQITEQGLIISEQPPDTGPRSGLFPRRNRIISGLSLGVLVVEAADGSGSLITARLALEQGREVFAIPGSIHSPLSRGPHRLIRDGAKLVESAEDVLSELGPLYAVLRSSQAAAPAADWRPEDSTQAKVWAAMDFDPLAPEQIASRCGLTLTELSAILLDMELQGYLAACPGGRFCRLPPVS</sequence>
<reference evidence="4" key="2">
    <citation type="submission" date="2014-07" db="EMBL/GenBank/DDBJ databases">
        <title>Initial genome analysis of the psychrotolerant acidophile Acidithiobacillus ferrivorans CF27: insights into iron and sulfur oxidation pathways and into biofilm formation.</title>
        <authorList>
            <person name="Talla E."/>
            <person name="Hedrich S."/>
            <person name="Mangenot S."/>
            <person name="Ji B."/>
            <person name="Johnson D.B."/>
            <person name="Barbe V."/>
            <person name="Bonnefoy V."/>
        </authorList>
    </citation>
    <scope>NUCLEOTIDE SEQUENCE [LARGE SCALE GENOMIC DNA]</scope>
    <source>
        <strain evidence="4">CF27</strain>
    </source>
</reference>
<evidence type="ECO:0000259" key="2">
    <source>
        <dbReference type="Pfam" id="PF02481"/>
    </source>
</evidence>
<dbReference type="Proteomes" id="UP000193925">
    <property type="component" value="Chromosome AFERRI"/>
</dbReference>
<feature type="domain" description="DprA winged helix" evidence="3">
    <location>
        <begin position="297"/>
        <end position="356"/>
    </location>
</feature>
<evidence type="ECO:0000256" key="1">
    <source>
        <dbReference type="ARBA" id="ARBA00006525"/>
    </source>
</evidence>
<dbReference type="InterPro" id="IPR041614">
    <property type="entry name" value="DprA_WH"/>
</dbReference>
<dbReference type="InterPro" id="IPR036388">
    <property type="entry name" value="WH-like_DNA-bd_sf"/>
</dbReference>
<dbReference type="Pfam" id="PF02481">
    <property type="entry name" value="DNA_processg_A"/>
    <property type="match status" value="1"/>
</dbReference>
<dbReference type="Pfam" id="PF17782">
    <property type="entry name" value="WHD_DprA"/>
    <property type="match status" value="1"/>
</dbReference>
<dbReference type="InterPro" id="IPR010994">
    <property type="entry name" value="RuvA_2-like"/>
</dbReference>
<dbReference type="InterPro" id="IPR057666">
    <property type="entry name" value="DrpA_SLOG"/>
</dbReference>
<proteinExistence type="inferred from homology"/>
<dbReference type="PANTHER" id="PTHR43022:SF1">
    <property type="entry name" value="PROTEIN SMF"/>
    <property type="match status" value="1"/>
</dbReference>
<dbReference type="InterPro" id="IPR003488">
    <property type="entry name" value="DprA"/>
</dbReference>
<dbReference type="NCBIfam" id="TIGR00732">
    <property type="entry name" value="dprA"/>
    <property type="match status" value="1"/>
</dbReference>
<dbReference type="SUPFAM" id="SSF47781">
    <property type="entry name" value="RuvA domain 2-like"/>
    <property type="match status" value="1"/>
</dbReference>
<evidence type="ECO:0000313" key="4">
    <source>
        <dbReference type="EMBL" id="CDQ09374.1"/>
    </source>
</evidence>
<protein>
    <submittedName>
        <fullName evidence="4">Protein smf (DNA-processing chain A)</fullName>
    </submittedName>
</protein>